<organism evidence="1 2">
    <name type="scientific">Mycena metata</name>
    <dbReference type="NCBI Taxonomy" id="1033252"/>
    <lineage>
        <taxon>Eukaryota</taxon>
        <taxon>Fungi</taxon>
        <taxon>Dikarya</taxon>
        <taxon>Basidiomycota</taxon>
        <taxon>Agaricomycotina</taxon>
        <taxon>Agaricomycetes</taxon>
        <taxon>Agaricomycetidae</taxon>
        <taxon>Agaricales</taxon>
        <taxon>Marasmiineae</taxon>
        <taxon>Mycenaceae</taxon>
        <taxon>Mycena</taxon>
    </lineage>
</organism>
<accession>A0AAD7H4C0</accession>
<reference evidence="1" key="1">
    <citation type="submission" date="2023-03" db="EMBL/GenBank/DDBJ databases">
        <title>Massive genome expansion in bonnet fungi (Mycena s.s.) driven by repeated elements and novel gene families across ecological guilds.</title>
        <authorList>
            <consortium name="Lawrence Berkeley National Laboratory"/>
            <person name="Harder C.B."/>
            <person name="Miyauchi S."/>
            <person name="Viragh M."/>
            <person name="Kuo A."/>
            <person name="Thoen E."/>
            <person name="Andreopoulos B."/>
            <person name="Lu D."/>
            <person name="Skrede I."/>
            <person name="Drula E."/>
            <person name="Henrissat B."/>
            <person name="Morin E."/>
            <person name="Kohler A."/>
            <person name="Barry K."/>
            <person name="LaButti K."/>
            <person name="Morin E."/>
            <person name="Salamov A."/>
            <person name="Lipzen A."/>
            <person name="Mereny Z."/>
            <person name="Hegedus B."/>
            <person name="Baldrian P."/>
            <person name="Stursova M."/>
            <person name="Weitz H."/>
            <person name="Taylor A."/>
            <person name="Grigoriev I.V."/>
            <person name="Nagy L.G."/>
            <person name="Martin F."/>
            <person name="Kauserud H."/>
        </authorList>
    </citation>
    <scope>NUCLEOTIDE SEQUENCE</scope>
    <source>
        <strain evidence="1">CBHHK182m</strain>
    </source>
</reference>
<dbReference type="EMBL" id="JARKIB010000390">
    <property type="protein sequence ID" value="KAJ7711636.1"/>
    <property type="molecule type" value="Genomic_DNA"/>
</dbReference>
<evidence type="ECO:0000313" key="2">
    <source>
        <dbReference type="Proteomes" id="UP001215598"/>
    </source>
</evidence>
<keyword evidence="2" id="KW-1185">Reference proteome</keyword>
<comment type="caution">
    <text evidence="1">The sequence shown here is derived from an EMBL/GenBank/DDBJ whole genome shotgun (WGS) entry which is preliminary data.</text>
</comment>
<evidence type="ECO:0000313" key="1">
    <source>
        <dbReference type="EMBL" id="KAJ7711636.1"/>
    </source>
</evidence>
<dbReference type="Proteomes" id="UP001215598">
    <property type="component" value="Unassembled WGS sequence"/>
</dbReference>
<dbReference type="AlphaFoldDB" id="A0AAD7H4C0"/>
<sequence length="188" mass="21158">MEELGPGSAGVFEVGLCLARMLCGQVKLVPIILNLAEYWAVSSAKISVPWGAVFHAGTPLRPYLTLKITGRHKRALQQLVFTTVSRDQGWSSHSSYIGTYEASWSWFEVRNRSVQAAGHAKVLQHNMHGSSQERTHRIIWVNNVRSPISDWMETFSDGDVLEVYARAHYRGWTNNVYSVQVVAYTACF</sequence>
<name>A0AAD7H4C0_9AGAR</name>
<gene>
    <name evidence="1" type="ORF">B0H16DRAFT_1627780</name>
</gene>
<proteinExistence type="predicted"/>
<protein>
    <submittedName>
        <fullName evidence="1">Uncharacterized protein</fullName>
    </submittedName>
</protein>